<accession>A0A1I4XSK0</accession>
<dbReference type="Pfam" id="PF13333">
    <property type="entry name" value="rve_2"/>
    <property type="match status" value="1"/>
</dbReference>
<evidence type="ECO:0000313" key="5">
    <source>
        <dbReference type="EMBL" id="SFN28802.1"/>
    </source>
</evidence>
<dbReference type="InterPro" id="IPR012337">
    <property type="entry name" value="RNaseH-like_sf"/>
</dbReference>
<comment type="function">
    <text evidence="2">Involved in the transposition of the insertion sequence IS3.</text>
</comment>
<evidence type="ECO:0000313" key="6">
    <source>
        <dbReference type="Proteomes" id="UP000199149"/>
    </source>
</evidence>
<evidence type="ECO:0000256" key="3">
    <source>
        <dbReference type="ARBA" id="ARBA00043964"/>
    </source>
</evidence>
<dbReference type="Pfam" id="PF00665">
    <property type="entry name" value="rve"/>
    <property type="match status" value="1"/>
</dbReference>
<dbReference type="AlphaFoldDB" id="A0A1I4XSK0"/>
<dbReference type="Pfam" id="PF13276">
    <property type="entry name" value="HTH_21"/>
    <property type="match status" value="1"/>
</dbReference>
<dbReference type="InterPro" id="IPR036397">
    <property type="entry name" value="RNaseH_sf"/>
</dbReference>
<proteinExistence type="inferred from homology"/>
<name>A0A1I4XSK0_9FLAO</name>
<dbReference type="PANTHER" id="PTHR46889">
    <property type="entry name" value="TRANSPOSASE INSF FOR INSERTION SEQUENCE IS3B-RELATED"/>
    <property type="match status" value="1"/>
</dbReference>
<dbReference type="InterPro" id="IPR050900">
    <property type="entry name" value="Transposase_IS3/IS150/IS904"/>
</dbReference>
<dbReference type="InterPro" id="IPR025948">
    <property type="entry name" value="HTH-like_dom"/>
</dbReference>
<protein>
    <submittedName>
        <fullName evidence="5">Transposase InsO and inactivated derivatives</fullName>
    </submittedName>
</protein>
<organism evidence="5 6">
    <name type="scientific">Algoriella xinjiangensis</name>
    <dbReference type="NCBI Taxonomy" id="684065"/>
    <lineage>
        <taxon>Bacteria</taxon>
        <taxon>Pseudomonadati</taxon>
        <taxon>Bacteroidota</taxon>
        <taxon>Flavobacteriia</taxon>
        <taxon>Flavobacteriales</taxon>
        <taxon>Weeksellaceae</taxon>
        <taxon>Algoriella</taxon>
    </lineage>
</organism>
<evidence type="ECO:0000256" key="1">
    <source>
        <dbReference type="ARBA" id="ARBA00023125"/>
    </source>
</evidence>
<dbReference type="GO" id="GO:0015074">
    <property type="term" value="P:DNA integration"/>
    <property type="evidence" value="ECO:0007669"/>
    <property type="project" value="InterPro"/>
</dbReference>
<evidence type="ECO:0000259" key="4">
    <source>
        <dbReference type="PROSITE" id="PS50994"/>
    </source>
</evidence>
<feature type="domain" description="Integrase catalytic" evidence="4">
    <location>
        <begin position="76"/>
        <end position="239"/>
    </location>
</feature>
<keyword evidence="1" id="KW-0238">DNA-binding</keyword>
<reference evidence="6" key="1">
    <citation type="submission" date="2016-10" db="EMBL/GenBank/DDBJ databases">
        <authorList>
            <person name="Varghese N."/>
            <person name="Submissions S."/>
        </authorList>
    </citation>
    <scope>NUCLEOTIDE SEQUENCE [LARGE SCALE GENOMIC DNA]</scope>
    <source>
        <strain evidence="6">XJ109</strain>
    </source>
</reference>
<sequence>MLDKIKYLYFKFKQRYGSPRIHSELNALGYRISVKTVAKYMQELGLRSKLSKKFRVTTNSKHNYLTVNNLLNRDFYASKPSMKWVSDITYIQTQEGFLYLTTIIDLYDRKVIGWSLSNTMSTEDTTLSAWRMAIKNRSIKKGMLFHSDRGIQYASKKFANTLDSYGVIRSMSRKGNCWDNAVAESFFKSLKTEMIYGNKLITREKMKKQIFQYIEIWYNRNRRHKALNYKTIFEFNNNLQFLKNVA</sequence>
<evidence type="ECO:0000256" key="2">
    <source>
        <dbReference type="ARBA" id="ARBA00037276"/>
    </source>
</evidence>
<dbReference type="Proteomes" id="UP000199149">
    <property type="component" value="Unassembled WGS sequence"/>
</dbReference>
<gene>
    <name evidence="5" type="ORF">SAMN05421738_109156</name>
</gene>
<dbReference type="STRING" id="684065.SAMN05421738_109156"/>
<dbReference type="NCBIfam" id="NF033516">
    <property type="entry name" value="transpos_IS3"/>
    <property type="match status" value="1"/>
</dbReference>
<dbReference type="PANTHER" id="PTHR46889:SF6">
    <property type="entry name" value="TRANSPOSASE INSF FOR INSERTION SEQUENCE IS3B"/>
    <property type="match status" value="1"/>
</dbReference>
<dbReference type="Gene3D" id="3.30.420.10">
    <property type="entry name" value="Ribonuclease H-like superfamily/Ribonuclease H"/>
    <property type="match status" value="1"/>
</dbReference>
<dbReference type="InterPro" id="IPR048020">
    <property type="entry name" value="Transpos_IS3"/>
</dbReference>
<dbReference type="InterPro" id="IPR001584">
    <property type="entry name" value="Integrase_cat-core"/>
</dbReference>
<dbReference type="GO" id="GO:0003677">
    <property type="term" value="F:DNA binding"/>
    <property type="evidence" value="ECO:0007669"/>
    <property type="project" value="UniProtKB-KW"/>
</dbReference>
<keyword evidence="6" id="KW-1185">Reference proteome</keyword>
<dbReference type="PROSITE" id="PS50994">
    <property type="entry name" value="INTEGRASE"/>
    <property type="match status" value="1"/>
</dbReference>
<dbReference type="EMBL" id="FOUZ01000009">
    <property type="protein sequence ID" value="SFN28802.1"/>
    <property type="molecule type" value="Genomic_DNA"/>
</dbReference>
<dbReference type="SUPFAM" id="SSF53098">
    <property type="entry name" value="Ribonuclease H-like"/>
    <property type="match status" value="1"/>
</dbReference>
<comment type="similarity">
    <text evidence="3">Belongs to the transposase IS3/IS150/IS904 family.</text>
</comment>